<comment type="caution">
    <text evidence="1">The sequence shown here is derived from an EMBL/GenBank/DDBJ whole genome shotgun (WGS) entry which is preliminary data.</text>
</comment>
<keyword evidence="2" id="KW-1185">Reference proteome</keyword>
<reference evidence="1 2" key="1">
    <citation type="journal article" date="2019" name="Sci. Rep.">
        <title>Orb-weaving spider Araneus ventricosus genome elucidates the spidroin gene catalogue.</title>
        <authorList>
            <person name="Kono N."/>
            <person name="Nakamura H."/>
            <person name="Ohtoshi R."/>
            <person name="Moran D.A.P."/>
            <person name="Shinohara A."/>
            <person name="Yoshida Y."/>
            <person name="Fujiwara M."/>
            <person name="Mori M."/>
            <person name="Tomita M."/>
            <person name="Arakawa K."/>
        </authorList>
    </citation>
    <scope>NUCLEOTIDE SEQUENCE [LARGE SCALE GENOMIC DNA]</scope>
</reference>
<sequence>MFTRQICRWIAKRRRNLIRCQDSKNSTPFRPMGTLSSFEALQLTPLLWGLQETDEKCPVAQVNEVVAPVFVQKKQPHSHLKMFFAFLEHPSFFVLIRYSPARSFSANFFRTGTYLNQWKTCKPFVTKCKGYLRYQNRSFFWVE</sequence>
<gene>
    <name evidence="1" type="ORF">AVEN_202348_1</name>
</gene>
<dbReference type="EMBL" id="BGPR01000516">
    <property type="protein sequence ID" value="GBM24370.1"/>
    <property type="molecule type" value="Genomic_DNA"/>
</dbReference>
<evidence type="ECO:0000313" key="2">
    <source>
        <dbReference type="Proteomes" id="UP000499080"/>
    </source>
</evidence>
<accession>A0A4Y2E5F5</accession>
<name>A0A4Y2E5F5_ARAVE</name>
<dbReference type="AlphaFoldDB" id="A0A4Y2E5F5"/>
<protein>
    <submittedName>
        <fullName evidence="1">Uncharacterized protein</fullName>
    </submittedName>
</protein>
<organism evidence="1 2">
    <name type="scientific">Araneus ventricosus</name>
    <name type="common">Orbweaver spider</name>
    <name type="synonym">Epeira ventricosa</name>
    <dbReference type="NCBI Taxonomy" id="182803"/>
    <lineage>
        <taxon>Eukaryota</taxon>
        <taxon>Metazoa</taxon>
        <taxon>Ecdysozoa</taxon>
        <taxon>Arthropoda</taxon>
        <taxon>Chelicerata</taxon>
        <taxon>Arachnida</taxon>
        <taxon>Araneae</taxon>
        <taxon>Araneomorphae</taxon>
        <taxon>Entelegynae</taxon>
        <taxon>Araneoidea</taxon>
        <taxon>Araneidae</taxon>
        <taxon>Araneus</taxon>
    </lineage>
</organism>
<proteinExistence type="predicted"/>
<dbReference type="Proteomes" id="UP000499080">
    <property type="component" value="Unassembled WGS sequence"/>
</dbReference>
<evidence type="ECO:0000313" key="1">
    <source>
        <dbReference type="EMBL" id="GBM24370.1"/>
    </source>
</evidence>